<keyword evidence="9 11" id="KW-0472">Membrane</keyword>
<evidence type="ECO:0000313" key="14">
    <source>
        <dbReference type="EMBL" id="AMO56462.1"/>
    </source>
</evidence>
<dbReference type="Gene3D" id="1.10.3430.10">
    <property type="entry name" value="Ammonium transporter AmtB like domains"/>
    <property type="match status" value="1"/>
</dbReference>
<feature type="transmembrane region" description="Helical" evidence="11">
    <location>
        <begin position="74"/>
        <end position="95"/>
    </location>
</feature>
<dbReference type="PANTHER" id="PTHR11730:SF6">
    <property type="entry name" value="AMMONIUM TRANSPORTER"/>
    <property type="match status" value="1"/>
</dbReference>
<dbReference type="InterPro" id="IPR001905">
    <property type="entry name" value="Ammonium_transpt"/>
</dbReference>
<accession>A0A142BCI6</accession>
<comment type="subcellular location">
    <subcellularLocation>
        <location evidence="11">Cell membrane</location>
        <topology evidence="11">Multi-pass membrane protein</topology>
    </subcellularLocation>
    <subcellularLocation>
        <location evidence="2">Membrane</location>
        <topology evidence="2">Multi-pass membrane protein</topology>
    </subcellularLocation>
</comment>
<dbReference type="SUPFAM" id="SSF47384">
    <property type="entry name" value="Homodimeric domain of signal transducing histidine kinase"/>
    <property type="match status" value="1"/>
</dbReference>
<dbReference type="CDD" id="cd00082">
    <property type="entry name" value="HisKA"/>
    <property type="match status" value="1"/>
</dbReference>
<dbReference type="InterPro" id="IPR029020">
    <property type="entry name" value="Ammonium/urea_transptr"/>
</dbReference>
<proteinExistence type="inferred from homology"/>
<evidence type="ECO:0000256" key="9">
    <source>
        <dbReference type="ARBA" id="ARBA00023136"/>
    </source>
</evidence>
<dbReference type="InterPro" id="IPR036097">
    <property type="entry name" value="HisK_dim/P_sf"/>
</dbReference>
<evidence type="ECO:0000256" key="11">
    <source>
        <dbReference type="RuleBase" id="RU362002"/>
    </source>
</evidence>
<evidence type="ECO:0000256" key="5">
    <source>
        <dbReference type="ARBA" id="ARBA00022553"/>
    </source>
</evidence>
<feature type="transmembrane region" description="Helical" evidence="11">
    <location>
        <begin position="185"/>
        <end position="206"/>
    </location>
</feature>
<comment type="catalytic activity">
    <reaction evidence="1">
        <text>ATP + protein L-histidine = ADP + protein N-phospho-L-histidine.</text>
        <dbReference type="EC" id="2.7.13.3"/>
    </reaction>
</comment>
<dbReference type="InterPro" id="IPR005467">
    <property type="entry name" value="His_kinase_dom"/>
</dbReference>
<evidence type="ECO:0000256" key="8">
    <source>
        <dbReference type="ARBA" id="ARBA00023012"/>
    </source>
</evidence>
<feature type="transmembrane region" description="Helical" evidence="11">
    <location>
        <begin position="295"/>
        <end position="316"/>
    </location>
</feature>
<keyword evidence="4 11" id="KW-0813">Transport</keyword>
<keyword evidence="5" id="KW-0597">Phosphoprotein</keyword>
<dbReference type="PANTHER" id="PTHR11730">
    <property type="entry name" value="AMMONIUM TRANSPORTER"/>
    <property type="match status" value="1"/>
</dbReference>
<dbReference type="InterPro" id="IPR024041">
    <property type="entry name" value="NH4_transpt_AmtB-like_dom"/>
</dbReference>
<dbReference type="InterPro" id="IPR036890">
    <property type="entry name" value="HATPase_C_sf"/>
</dbReference>
<name>A0A142BCI6_9GAMM</name>
<evidence type="ECO:0000256" key="10">
    <source>
        <dbReference type="ARBA" id="ARBA00023177"/>
    </source>
</evidence>
<dbReference type="Pfam" id="PF02518">
    <property type="entry name" value="HATPase_c"/>
    <property type="match status" value="1"/>
</dbReference>
<comment type="similarity">
    <text evidence="3 11">Belongs to the ammonia transporter channel (TC 1.A.11.2) family.</text>
</comment>
<dbReference type="SUPFAM" id="SSF55874">
    <property type="entry name" value="ATPase domain of HSP90 chaperone/DNA topoisomerase II/histidine kinase"/>
    <property type="match status" value="1"/>
</dbReference>
<dbReference type="KEGG" id="emp:EZMO1_2367"/>
<dbReference type="PRINTS" id="PR00344">
    <property type="entry name" value="BCTRLSENSOR"/>
</dbReference>
<dbReference type="EMBL" id="CP013251">
    <property type="protein sequence ID" value="AMO56462.1"/>
    <property type="molecule type" value="Genomic_DNA"/>
</dbReference>
<evidence type="ECO:0000313" key="15">
    <source>
        <dbReference type="Proteomes" id="UP000071065"/>
    </source>
</evidence>
<dbReference type="Pfam" id="PF00909">
    <property type="entry name" value="Ammonium_transp"/>
    <property type="match status" value="1"/>
</dbReference>
<dbReference type="Proteomes" id="UP000071065">
    <property type="component" value="Chromosome"/>
</dbReference>
<evidence type="ECO:0000256" key="1">
    <source>
        <dbReference type="ARBA" id="ARBA00000085"/>
    </source>
</evidence>
<feature type="transmembrane region" description="Helical" evidence="11">
    <location>
        <begin position="245"/>
        <end position="264"/>
    </location>
</feature>
<dbReference type="Gene3D" id="1.10.287.130">
    <property type="match status" value="1"/>
</dbReference>
<comment type="caution">
    <text evidence="11">Lacks conserved residue(s) required for the propagation of feature annotation.</text>
</comment>
<keyword evidence="10 11" id="KW-0924">Ammonia transport</keyword>
<feature type="transmembrane region" description="Helical" evidence="11">
    <location>
        <begin position="270"/>
        <end position="288"/>
    </location>
</feature>
<feature type="transmembrane region" description="Helical" evidence="11">
    <location>
        <begin position="101"/>
        <end position="118"/>
    </location>
</feature>
<gene>
    <name evidence="14" type="primary">amt1</name>
    <name evidence="14" type="ORF">EZMO1_2367</name>
</gene>
<evidence type="ECO:0000259" key="13">
    <source>
        <dbReference type="PROSITE" id="PS50109"/>
    </source>
</evidence>
<dbReference type="SMART" id="SM00388">
    <property type="entry name" value="HisKA"/>
    <property type="match status" value="1"/>
</dbReference>
<sequence length="686" mass="74747">MTLCILLVLLMQAVFLCLEAGAVRSKNTVNVAAKNLVDLILVTLFYFAIGFTIQYGWFSDFSQNAHPDGQHYPYIFLLFQTLFAATAATIVSGAVSERCGLGAYMVISLIIVTLIYPISGQWVWGGVFDTPQGWLAKAGFVDFAGATQVHALGGAVALASVLVIGPRLGFGEQSYKVFRGLNQTLSLLGVMLLWLGWFGFNMGSLLKMDALLSLVMINTFISACAGGLASLVWSIVFFHKTDIPMVANGVLAGLVGITAGAHAVQPPEAILIGSMAGLICSGMTVFLEHHKIDDVIGAIPVHLGAGTWGALSVGLLGDPEILNTGHDLISQFGIQLLGVSCVVVWSFVMSYTLLKVVNRWYPLRVSAESEQIGLNISEHGAITELSEIVHDLELQAQSQQYKSLESDPFSELSGITQQYNHILESFLSSQKALESSLETLQTTNNELTEQKSQADSANRQKTLFITKVSQEIRTPLNSILATSEMLGLETLSDEQQQWVDIINQSGHALLDIVNDVIDYSRLESGHLPLQTAAFDLPEMIEQCRKVFLTEVLNKDLKFHIYIEMGIPKTITADARRLRQVIINLLGNACRYTDHGTISLSVTRNHTTNYLVLEVIDTGTGLPAESLETVFDAFGQEEEFADKEAHSSGLGLTICKQLVELMGGKISVKSEEGNGSHFTVQIPVKWE</sequence>
<dbReference type="GO" id="GO:0097272">
    <property type="term" value="P:ammonium homeostasis"/>
    <property type="evidence" value="ECO:0007669"/>
    <property type="project" value="TreeGrafter"/>
</dbReference>
<reference evidence="14 15" key="1">
    <citation type="journal article" date="2016" name="Front. Microbiol.">
        <title>Genomic Insight into the Host-Endosymbiont Relationship of Endozoicomonas montiporae CL-33(T) with its Coral Host.</title>
        <authorList>
            <person name="Ding J.-Y."/>
            <person name="Shiu J.-H."/>
            <person name="Chen W.-M."/>
            <person name="Chiang Y.-R."/>
            <person name="Tang S.-L."/>
        </authorList>
    </citation>
    <scope>NUCLEOTIDE SEQUENCE [LARGE SCALE GENOMIC DNA]</scope>
    <source>
        <strain evidence="14 15">CL-33</strain>
    </source>
</reference>
<dbReference type="NCBIfam" id="TIGR00836">
    <property type="entry name" value="amt"/>
    <property type="match status" value="1"/>
</dbReference>
<feature type="transmembrane region" description="Helical" evidence="11">
    <location>
        <begin position="35"/>
        <end position="53"/>
    </location>
</feature>
<feature type="domain" description="Histidine kinase" evidence="13">
    <location>
        <begin position="467"/>
        <end position="685"/>
    </location>
</feature>
<keyword evidence="12" id="KW-0175">Coiled coil</keyword>
<keyword evidence="7 11" id="KW-1133">Transmembrane helix</keyword>
<dbReference type="GO" id="GO:0008519">
    <property type="term" value="F:ammonium channel activity"/>
    <property type="evidence" value="ECO:0007669"/>
    <property type="project" value="InterPro"/>
</dbReference>
<dbReference type="OrthoDB" id="9814202at2"/>
<keyword evidence="8" id="KW-0902">Two-component regulatory system</keyword>
<dbReference type="STRING" id="570277.EZMO1_2367"/>
<dbReference type="PATRIC" id="fig|570277.3.peg.2544"/>
<dbReference type="FunFam" id="3.30.565.10:FF:000010">
    <property type="entry name" value="Sensor histidine kinase RcsC"/>
    <property type="match status" value="1"/>
</dbReference>
<keyword evidence="6 11" id="KW-0812">Transmembrane</keyword>
<dbReference type="SMART" id="SM00387">
    <property type="entry name" value="HATPase_c"/>
    <property type="match status" value="1"/>
</dbReference>
<feature type="coiled-coil region" evidence="12">
    <location>
        <begin position="430"/>
        <end position="460"/>
    </location>
</feature>
<dbReference type="InterPro" id="IPR003661">
    <property type="entry name" value="HisK_dim/P_dom"/>
</dbReference>
<dbReference type="SUPFAM" id="SSF111352">
    <property type="entry name" value="Ammonium transporter"/>
    <property type="match status" value="1"/>
</dbReference>
<dbReference type="RefSeq" id="WP_051789566.1">
    <property type="nucleotide sequence ID" value="NZ_CP013251.1"/>
</dbReference>
<dbReference type="Gene3D" id="3.30.565.10">
    <property type="entry name" value="Histidine kinase-like ATPase, C-terminal domain"/>
    <property type="match status" value="1"/>
</dbReference>
<dbReference type="Pfam" id="PF00512">
    <property type="entry name" value="HisKA"/>
    <property type="match status" value="1"/>
</dbReference>
<dbReference type="InterPro" id="IPR004358">
    <property type="entry name" value="Sig_transdc_His_kin-like_C"/>
</dbReference>
<evidence type="ECO:0000256" key="7">
    <source>
        <dbReference type="ARBA" id="ARBA00022989"/>
    </source>
</evidence>
<dbReference type="InterPro" id="IPR003594">
    <property type="entry name" value="HATPase_dom"/>
</dbReference>
<dbReference type="GO" id="GO:0000155">
    <property type="term" value="F:phosphorelay sensor kinase activity"/>
    <property type="evidence" value="ECO:0007669"/>
    <property type="project" value="InterPro"/>
</dbReference>
<evidence type="ECO:0000256" key="3">
    <source>
        <dbReference type="ARBA" id="ARBA00005887"/>
    </source>
</evidence>
<feature type="transmembrane region" description="Helical" evidence="11">
    <location>
        <begin position="212"/>
        <end position="238"/>
    </location>
</feature>
<feature type="transmembrane region" description="Helical" evidence="11">
    <location>
        <begin position="328"/>
        <end position="354"/>
    </location>
</feature>
<organism evidence="14 15">
    <name type="scientific">Endozoicomonas montiporae CL-33</name>
    <dbReference type="NCBI Taxonomy" id="570277"/>
    <lineage>
        <taxon>Bacteria</taxon>
        <taxon>Pseudomonadati</taxon>
        <taxon>Pseudomonadota</taxon>
        <taxon>Gammaproteobacteria</taxon>
        <taxon>Oceanospirillales</taxon>
        <taxon>Endozoicomonadaceae</taxon>
        <taxon>Endozoicomonas</taxon>
    </lineage>
</organism>
<evidence type="ECO:0000256" key="6">
    <source>
        <dbReference type="ARBA" id="ARBA00022692"/>
    </source>
</evidence>
<evidence type="ECO:0000256" key="12">
    <source>
        <dbReference type="SAM" id="Coils"/>
    </source>
</evidence>
<evidence type="ECO:0000256" key="4">
    <source>
        <dbReference type="ARBA" id="ARBA00022448"/>
    </source>
</evidence>
<protein>
    <recommendedName>
        <fullName evidence="11">Ammonium transporter</fullName>
    </recommendedName>
</protein>
<dbReference type="GO" id="GO:0005886">
    <property type="term" value="C:plasma membrane"/>
    <property type="evidence" value="ECO:0007669"/>
    <property type="project" value="UniProtKB-SubCell"/>
</dbReference>
<evidence type="ECO:0000256" key="2">
    <source>
        <dbReference type="ARBA" id="ARBA00004141"/>
    </source>
</evidence>
<dbReference type="PROSITE" id="PS50109">
    <property type="entry name" value="HIS_KIN"/>
    <property type="match status" value="1"/>
</dbReference>
<dbReference type="AlphaFoldDB" id="A0A142BCI6"/>